<dbReference type="AlphaFoldDB" id="A0A3D9ZV43"/>
<dbReference type="EMBL" id="QUMQ01000001">
    <property type="protein sequence ID" value="REG01058.1"/>
    <property type="molecule type" value="Genomic_DNA"/>
</dbReference>
<name>A0A3D9ZV43_9ACTN</name>
<comment type="caution">
    <text evidence="1">The sequence shown here is derived from an EMBL/GenBank/DDBJ whole genome shotgun (WGS) entry which is preliminary data.</text>
</comment>
<reference evidence="1 2" key="1">
    <citation type="submission" date="2018-08" db="EMBL/GenBank/DDBJ databases">
        <title>Sequencing the genomes of 1000 actinobacteria strains.</title>
        <authorList>
            <person name="Klenk H.-P."/>
        </authorList>
    </citation>
    <scope>NUCLEOTIDE SEQUENCE [LARGE SCALE GENOMIC DNA]</scope>
    <source>
        <strain evidence="1 2">DSM 44099</strain>
    </source>
</reference>
<dbReference type="RefSeq" id="WP_170216123.1">
    <property type="nucleotide sequence ID" value="NZ_BONB01000008.1"/>
</dbReference>
<proteinExistence type="predicted"/>
<dbReference type="Proteomes" id="UP000256913">
    <property type="component" value="Unassembled WGS sequence"/>
</dbReference>
<gene>
    <name evidence="1" type="ORF">DFJ67_7131</name>
</gene>
<protein>
    <recommendedName>
        <fullName evidence="3">AlpA family transcriptional regulator</fullName>
    </recommendedName>
</protein>
<keyword evidence="2" id="KW-1185">Reference proteome</keyword>
<evidence type="ECO:0000313" key="1">
    <source>
        <dbReference type="EMBL" id="REG01058.1"/>
    </source>
</evidence>
<sequence length="61" mass="6930">MEEVVAAAEIADYLGVSRQRVARLTRRPDFPEPIAHLSVGRIWRASDVRGWAARRASHDEM</sequence>
<evidence type="ECO:0000313" key="2">
    <source>
        <dbReference type="Proteomes" id="UP000256913"/>
    </source>
</evidence>
<organism evidence="1 2">
    <name type="scientific">Asanoa ferruginea</name>
    <dbReference type="NCBI Taxonomy" id="53367"/>
    <lineage>
        <taxon>Bacteria</taxon>
        <taxon>Bacillati</taxon>
        <taxon>Actinomycetota</taxon>
        <taxon>Actinomycetes</taxon>
        <taxon>Micromonosporales</taxon>
        <taxon>Micromonosporaceae</taxon>
        <taxon>Asanoa</taxon>
    </lineage>
</organism>
<accession>A0A3D9ZV43</accession>
<evidence type="ECO:0008006" key="3">
    <source>
        <dbReference type="Google" id="ProtNLM"/>
    </source>
</evidence>